<feature type="compositionally biased region" description="Polar residues" evidence="1">
    <location>
        <begin position="28"/>
        <end position="37"/>
    </location>
</feature>
<accession>A0A090RN51</accession>
<feature type="region of interest" description="Disordered" evidence="1">
    <location>
        <begin position="1"/>
        <end position="37"/>
    </location>
</feature>
<name>A0A090RN51_9VIBR</name>
<evidence type="ECO:0000313" key="3">
    <source>
        <dbReference type="Proteomes" id="UP000029228"/>
    </source>
</evidence>
<gene>
    <name evidence="2" type="ORF">JCM19235_5409</name>
</gene>
<evidence type="ECO:0000256" key="1">
    <source>
        <dbReference type="SAM" id="MobiDB-lite"/>
    </source>
</evidence>
<evidence type="ECO:0000313" key="2">
    <source>
        <dbReference type="EMBL" id="GAL16860.1"/>
    </source>
</evidence>
<keyword evidence="3" id="KW-1185">Reference proteome</keyword>
<organism evidence="2 3">
    <name type="scientific">Vibrio maritimus</name>
    <dbReference type="NCBI Taxonomy" id="990268"/>
    <lineage>
        <taxon>Bacteria</taxon>
        <taxon>Pseudomonadati</taxon>
        <taxon>Pseudomonadota</taxon>
        <taxon>Gammaproteobacteria</taxon>
        <taxon>Vibrionales</taxon>
        <taxon>Vibrionaceae</taxon>
        <taxon>Vibrio</taxon>
    </lineage>
</organism>
<sequence>MSRGTPKTTTSASAETGFSRKVDAKMSLRSSTVNNQF</sequence>
<comment type="caution">
    <text evidence="2">The sequence shown here is derived from an EMBL/GenBank/DDBJ whole genome shotgun (WGS) entry which is preliminary data.</text>
</comment>
<reference evidence="2 3" key="1">
    <citation type="submission" date="2014-09" db="EMBL/GenBank/DDBJ databases">
        <title>Vibrio maritimus JCM 19235. (C45) whole genome shotgun sequence.</title>
        <authorList>
            <person name="Sawabe T."/>
            <person name="Meirelles P."/>
            <person name="Nakanishi M."/>
            <person name="Sayaka M."/>
            <person name="Hattori M."/>
            <person name="Ohkuma M."/>
        </authorList>
    </citation>
    <scope>NUCLEOTIDE SEQUENCE [LARGE SCALE GENOMIC DNA]</scope>
    <source>
        <strain evidence="3">JCM19235</strain>
    </source>
</reference>
<proteinExistence type="predicted"/>
<feature type="compositionally biased region" description="Polar residues" evidence="1">
    <location>
        <begin position="1"/>
        <end position="16"/>
    </location>
</feature>
<protein>
    <submittedName>
        <fullName evidence="2">Uncharacterized protein</fullName>
    </submittedName>
</protein>
<dbReference type="Proteomes" id="UP000029228">
    <property type="component" value="Unassembled WGS sequence"/>
</dbReference>
<reference evidence="2 3" key="2">
    <citation type="submission" date="2014-09" db="EMBL/GenBank/DDBJ databases">
        <authorList>
            <consortium name="NBRP consortium"/>
            <person name="Sawabe T."/>
            <person name="Meirelles P."/>
            <person name="Nakanishi M."/>
            <person name="Sayaka M."/>
            <person name="Hattori M."/>
            <person name="Ohkuma M."/>
        </authorList>
    </citation>
    <scope>NUCLEOTIDE SEQUENCE [LARGE SCALE GENOMIC DNA]</scope>
    <source>
        <strain evidence="3">JCM19235</strain>
    </source>
</reference>
<dbReference type="EMBL" id="BBMR01000001">
    <property type="protein sequence ID" value="GAL16860.1"/>
    <property type="molecule type" value="Genomic_DNA"/>
</dbReference>
<dbReference type="AlphaFoldDB" id="A0A090RN51"/>